<feature type="transmembrane region" description="Helical" evidence="5">
    <location>
        <begin position="43"/>
        <end position="65"/>
    </location>
</feature>
<dbReference type="GO" id="GO:0016020">
    <property type="term" value="C:membrane"/>
    <property type="evidence" value="ECO:0007669"/>
    <property type="project" value="UniProtKB-SubCell"/>
</dbReference>
<feature type="domain" description="G-protein coupled receptors family 1 profile" evidence="6">
    <location>
        <begin position="25"/>
        <end position="283"/>
    </location>
</feature>
<organism evidence="7 8">
    <name type="scientific">Brachionus plicatilis</name>
    <name type="common">Marine rotifer</name>
    <name type="synonym">Brachionus muelleri</name>
    <dbReference type="NCBI Taxonomy" id="10195"/>
    <lineage>
        <taxon>Eukaryota</taxon>
        <taxon>Metazoa</taxon>
        <taxon>Spiralia</taxon>
        <taxon>Gnathifera</taxon>
        <taxon>Rotifera</taxon>
        <taxon>Eurotatoria</taxon>
        <taxon>Monogononta</taxon>
        <taxon>Pseudotrocha</taxon>
        <taxon>Ploima</taxon>
        <taxon>Brachionidae</taxon>
        <taxon>Brachionus</taxon>
    </lineage>
</organism>
<evidence type="ECO:0000256" key="3">
    <source>
        <dbReference type="ARBA" id="ARBA00022989"/>
    </source>
</evidence>
<comment type="subcellular location">
    <subcellularLocation>
        <location evidence="1">Membrane</location>
    </subcellularLocation>
</comment>
<feature type="transmembrane region" description="Helical" evidence="5">
    <location>
        <begin position="267"/>
        <end position="283"/>
    </location>
</feature>
<dbReference type="PANTHER" id="PTHR46641">
    <property type="entry name" value="FMRFAMIDE RECEPTOR-RELATED"/>
    <property type="match status" value="1"/>
</dbReference>
<dbReference type="SUPFAM" id="SSF81321">
    <property type="entry name" value="Family A G protein-coupled receptor-like"/>
    <property type="match status" value="1"/>
</dbReference>
<dbReference type="OrthoDB" id="9990906at2759"/>
<evidence type="ECO:0000256" key="1">
    <source>
        <dbReference type="ARBA" id="ARBA00004370"/>
    </source>
</evidence>
<feature type="transmembrane region" description="Helical" evidence="5">
    <location>
        <begin position="6"/>
        <end position="34"/>
    </location>
</feature>
<protein>
    <submittedName>
        <fullName evidence="7">Sex peptide receptor-like</fullName>
    </submittedName>
</protein>
<dbReference type="Proteomes" id="UP000276133">
    <property type="component" value="Unassembled WGS sequence"/>
</dbReference>
<proteinExistence type="predicted"/>
<comment type="caution">
    <text evidence="7">The sequence shown here is derived from an EMBL/GenBank/DDBJ whole genome shotgun (WGS) entry which is preliminary data.</text>
</comment>
<evidence type="ECO:0000256" key="4">
    <source>
        <dbReference type="ARBA" id="ARBA00023136"/>
    </source>
</evidence>
<dbReference type="AlphaFoldDB" id="A0A3M7Q8E6"/>
<keyword evidence="2 5" id="KW-0812">Transmembrane</keyword>
<evidence type="ECO:0000256" key="2">
    <source>
        <dbReference type="ARBA" id="ARBA00022692"/>
    </source>
</evidence>
<dbReference type="InterPro" id="IPR052954">
    <property type="entry name" value="GPCR-Ligand_Int"/>
</dbReference>
<feature type="transmembrane region" description="Helical" evidence="5">
    <location>
        <begin position="185"/>
        <end position="205"/>
    </location>
</feature>
<evidence type="ECO:0000313" key="8">
    <source>
        <dbReference type="Proteomes" id="UP000276133"/>
    </source>
</evidence>
<keyword evidence="4 5" id="KW-0472">Membrane</keyword>
<evidence type="ECO:0000313" key="7">
    <source>
        <dbReference type="EMBL" id="RNA07623.1"/>
    </source>
</evidence>
<accession>A0A3M7Q8E6</accession>
<keyword evidence="7" id="KW-0675">Receptor</keyword>
<dbReference type="InterPro" id="IPR017452">
    <property type="entry name" value="GPCR_Rhodpsn_7TM"/>
</dbReference>
<gene>
    <name evidence="7" type="ORF">BpHYR1_013115</name>
</gene>
<reference evidence="7 8" key="1">
    <citation type="journal article" date="2018" name="Sci. Rep.">
        <title>Genomic signatures of local adaptation to the degree of environmental predictability in rotifers.</title>
        <authorList>
            <person name="Franch-Gras L."/>
            <person name="Hahn C."/>
            <person name="Garcia-Roger E.M."/>
            <person name="Carmona M.J."/>
            <person name="Serra M."/>
            <person name="Gomez A."/>
        </authorList>
    </citation>
    <scope>NUCLEOTIDE SEQUENCE [LARGE SCALE GENOMIC DNA]</scope>
    <source>
        <strain evidence="7">HYR1</strain>
    </source>
</reference>
<sequence>MLNQNFIIQLYFYCSVIIVPIGSVFNIVTIIIFLRKRFRHTNYGYISCVIAFFNTIALIWNFVFYKYFKLTGTDLSIFSSWSCYLFRYCGRMSQQFPVYIQVLLTLTKYLDISSPTSKINFALKKRIYINVAIFGVLISIICLNLPSSFKYLKKEILIDKFNRTRSSSVCTINRINELLSNISSALLRAIIPFIIITLLNILMVKKLMDSKRRMCFKKNLRKEIQFSFGLCLINSSFLILNFPLATTYVLTSIVYKIQHLSQEKEDQIYLVHLICNAISYLYYGPLTKKFKVGSDDQAKLAKQINLPADEMFKNKIGQTVPKKTLKKRYIDPYTITLLNLYSVYG</sequence>
<evidence type="ECO:0000259" key="6">
    <source>
        <dbReference type="PROSITE" id="PS50262"/>
    </source>
</evidence>
<evidence type="ECO:0000256" key="5">
    <source>
        <dbReference type="SAM" id="Phobius"/>
    </source>
</evidence>
<keyword evidence="8" id="KW-1185">Reference proteome</keyword>
<feature type="transmembrane region" description="Helical" evidence="5">
    <location>
        <begin position="127"/>
        <end position="146"/>
    </location>
</feature>
<dbReference type="PROSITE" id="PS50262">
    <property type="entry name" value="G_PROTEIN_RECEP_F1_2"/>
    <property type="match status" value="1"/>
</dbReference>
<dbReference type="Gene3D" id="1.20.1070.10">
    <property type="entry name" value="Rhodopsin 7-helix transmembrane proteins"/>
    <property type="match status" value="1"/>
</dbReference>
<feature type="transmembrane region" description="Helical" evidence="5">
    <location>
        <begin position="226"/>
        <end position="255"/>
    </location>
</feature>
<keyword evidence="3 5" id="KW-1133">Transmembrane helix</keyword>
<dbReference type="EMBL" id="REGN01006975">
    <property type="protein sequence ID" value="RNA07623.1"/>
    <property type="molecule type" value="Genomic_DNA"/>
</dbReference>
<name>A0A3M7Q8E6_BRAPC</name>
<dbReference type="PANTHER" id="PTHR46641:SF8">
    <property type="entry name" value="G-PROTEIN COUPLED RECEPTORS FAMILY 1 PROFILE DOMAIN-CONTAINING PROTEIN"/>
    <property type="match status" value="1"/>
</dbReference>